<dbReference type="PANTHER" id="PTHR48100">
    <property type="entry name" value="BROAD-SPECIFICITY PHOSPHATASE YOR283W-RELATED"/>
    <property type="match status" value="1"/>
</dbReference>
<dbReference type="AlphaFoldDB" id="A0A4Z0Y3G6"/>
<evidence type="ECO:0000256" key="1">
    <source>
        <dbReference type="PIRSR" id="PIRSR613078-1"/>
    </source>
</evidence>
<feature type="binding site" evidence="2">
    <location>
        <position position="58"/>
    </location>
    <ligand>
        <name>substrate</name>
    </ligand>
</feature>
<feature type="active site" description="Tele-phosphohistidine intermediate" evidence="1">
    <location>
        <position position="9"/>
    </location>
</feature>
<name>A0A4Z0Y3G6_9FIRM</name>
<accession>A0A4Z0Y3G6</accession>
<dbReference type="RefSeq" id="WP_135657881.1">
    <property type="nucleotide sequence ID" value="NZ_JAJUFJ010000002.1"/>
</dbReference>
<dbReference type="SUPFAM" id="SSF53254">
    <property type="entry name" value="Phosphoglycerate mutase-like"/>
    <property type="match status" value="1"/>
</dbReference>
<dbReference type="Pfam" id="PF00300">
    <property type="entry name" value="His_Phos_1"/>
    <property type="match status" value="1"/>
</dbReference>
<dbReference type="GO" id="GO:0016791">
    <property type="term" value="F:phosphatase activity"/>
    <property type="evidence" value="ECO:0007669"/>
    <property type="project" value="TreeGrafter"/>
</dbReference>
<dbReference type="InterPro" id="IPR050275">
    <property type="entry name" value="PGM_Phosphatase"/>
</dbReference>
<evidence type="ECO:0000313" key="3">
    <source>
        <dbReference type="EMBL" id="TGJ77397.1"/>
    </source>
</evidence>
<keyword evidence="4" id="KW-1185">Reference proteome</keyword>
<comment type="caution">
    <text evidence="3">The sequence shown here is derived from an EMBL/GenBank/DDBJ whole genome shotgun (WGS) entry which is preliminary data.</text>
</comment>
<gene>
    <name evidence="3" type="primary">pspA</name>
    <name evidence="3" type="ORF">CAGA_07670</name>
</gene>
<proteinExistence type="predicted"/>
<dbReference type="Proteomes" id="UP000297714">
    <property type="component" value="Unassembled WGS sequence"/>
</dbReference>
<sequence>MTRIILVRHCEAVGNTLGVFQGSTDCDISGHGKEQLELLALRFRNTPIDAIYASNLKRARKTAEAINRYHNLPLQIEPMLREMDGGDFEGKSWSELAELYPEEIEKWYADPGAFCPANGEPASMVYDRMWKAVTGIVQKNKGKTVCCVSHGCAIRNFLCHALNKPLEEMREVPGLYNTAVSIVDFDDEMHCNVVLMNDVSHLPPEMYENGKGAWWKKRNPEKCAARRDS</sequence>
<dbReference type="EC" id="3.1.3.3" evidence="3"/>
<organism evidence="3 4">
    <name type="scientific">Caproiciproducens galactitolivorans</name>
    <dbReference type="NCBI Taxonomy" id="642589"/>
    <lineage>
        <taxon>Bacteria</taxon>
        <taxon>Bacillati</taxon>
        <taxon>Bacillota</taxon>
        <taxon>Clostridia</taxon>
        <taxon>Eubacteriales</taxon>
        <taxon>Acutalibacteraceae</taxon>
        <taxon>Caproiciproducens</taxon>
    </lineage>
</organism>
<dbReference type="EMBL" id="SRMQ01000002">
    <property type="protein sequence ID" value="TGJ77397.1"/>
    <property type="molecule type" value="Genomic_DNA"/>
</dbReference>
<dbReference type="SMART" id="SM00855">
    <property type="entry name" value="PGAM"/>
    <property type="match status" value="1"/>
</dbReference>
<dbReference type="CDD" id="cd07067">
    <property type="entry name" value="HP_PGM_like"/>
    <property type="match status" value="1"/>
</dbReference>
<evidence type="ECO:0000313" key="4">
    <source>
        <dbReference type="Proteomes" id="UP000297714"/>
    </source>
</evidence>
<reference evidence="3 4" key="1">
    <citation type="submission" date="2019-04" db="EMBL/GenBank/DDBJ databases">
        <authorList>
            <person name="Poehlein A."/>
            <person name="Bengelsdorf F.R."/>
            <person name="Duerre P."/>
            <person name="Daniel R."/>
        </authorList>
    </citation>
    <scope>NUCLEOTIDE SEQUENCE [LARGE SCALE GENOMIC DNA]</scope>
    <source>
        <strain evidence="3 4">BS-1</strain>
    </source>
</reference>
<feature type="active site" description="Proton donor/acceptor" evidence="1">
    <location>
        <position position="82"/>
    </location>
</feature>
<feature type="binding site" evidence="2">
    <location>
        <begin position="8"/>
        <end position="15"/>
    </location>
    <ligand>
        <name>substrate</name>
    </ligand>
</feature>
<protein>
    <submittedName>
        <fullName evidence="3">Phosphoserine phosphatase 1</fullName>
        <ecNumber evidence="3">3.1.3.3</ecNumber>
    </submittedName>
</protein>
<dbReference type="InterPro" id="IPR013078">
    <property type="entry name" value="His_Pase_superF_clade-1"/>
</dbReference>
<dbReference type="InterPro" id="IPR029033">
    <property type="entry name" value="His_PPase_superfam"/>
</dbReference>
<evidence type="ECO:0000256" key="2">
    <source>
        <dbReference type="PIRSR" id="PIRSR613078-2"/>
    </source>
</evidence>
<dbReference type="OrthoDB" id="9781415at2"/>
<dbReference type="Gene3D" id="3.40.50.1240">
    <property type="entry name" value="Phosphoglycerate mutase-like"/>
    <property type="match status" value="1"/>
</dbReference>
<keyword evidence="3" id="KW-0378">Hydrolase</keyword>